<feature type="region of interest" description="Disordered" evidence="1">
    <location>
        <begin position="1"/>
        <end position="20"/>
    </location>
</feature>
<evidence type="ECO:0000256" key="1">
    <source>
        <dbReference type="SAM" id="MobiDB-lite"/>
    </source>
</evidence>
<accession>A0A1G2P1R6</accession>
<gene>
    <name evidence="2" type="ORF">A3H68_01130</name>
</gene>
<proteinExistence type="predicted"/>
<name>A0A1G2P1R6_9BACT</name>
<evidence type="ECO:0000313" key="3">
    <source>
        <dbReference type="Proteomes" id="UP000176429"/>
    </source>
</evidence>
<protein>
    <recommendedName>
        <fullName evidence="4">30S ribosomal protein S21</fullName>
    </recommendedName>
</protein>
<comment type="caution">
    <text evidence="2">The sequence shown here is derived from an EMBL/GenBank/DDBJ whole genome shotgun (WGS) entry which is preliminary data.</text>
</comment>
<dbReference type="Proteomes" id="UP000176429">
    <property type="component" value="Unassembled WGS sequence"/>
</dbReference>
<evidence type="ECO:0000313" key="2">
    <source>
        <dbReference type="EMBL" id="OHA42223.1"/>
    </source>
</evidence>
<dbReference type="EMBL" id="MHSH01000010">
    <property type="protein sequence ID" value="OHA42223.1"/>
    <property type="molecule type" value="Genomic_DNA"/>
</dbReference>
<organism evidence="2 3">
    <name type="scientific">Candidatus Taylorbacteria bacterium RIFCSPLOWO2_02_FULL_46_40</name>
    <dbReference type="NCBI Taxonomy" id="1802329"/>
    <lineage>
        <taxon>Bacteria</taxon>
        <taxon>Candidatus Tayloriibacteriota</taxon>
    </lineage>
</organism>
<sequence length="80" mass="9343">MAINVEVQKNTGESSSGLIRRFSKRVQSSSIIQNAKKRRYSARTLSPYIRKKMAMRRIKRKNEILHLIKMGKIVDRRAGR</sequence>
<feature type="compositionally biased region" description="Polar residues" evidence="1">
    <location>
        <begin position="7"/>
        <end position="17"/>
    </location>
</feature>
<evidence type="ECO:0008006" key="4">
    <source>
        <dbReference type="Google" id="ProtNLM"/>
    </source>
</evidence>
<dbReference type="AlphaFoldDB" id="A0A1G2P1R6"/>
<reference evidence="2 3" key="1">
    <citation type="journal article" date="2016" name="Nat. Commun.">
        <title>Thousands of microbial genomes shed light on interconnected biogeochemical processes in an aquifer system.</title>
        <authorList>
            <person name="Anantharaman K."/>
            <person name="Brown C.T."/>
            <person name="Hug L.A."/>
            <person name="Sharon I."/>
            <person name="Castelle C.J."/>
            <person name="Probst A.J."/>
            <person name="Thomas B.C."/>
            <person name="Singh A."/>
            <person name="Wilkins M.J."/>
            <person name="Karaoz U."/>
            <person name="Brodie E.L."/>
            <person name="Williams K.H."/>
            <person name="Hubbard S.S."/>
            <person name="Banfield J.F."/>
        </authorList>
    </citation>
    <scope>NUCLEOTIDE SEQUENCE [LARGE SCALE GENOMIC DNA]</scope>
</reference>